<sequence>MPNLHVKPIVEAHITCYYHLIEVIKAEADVEPCLLPVTRSEWLSWANCVHWMLRALFESCCKVVTNDPNAVPLPYSFNDVIEVMNYIDEVFQHHKLPHDPVGALYPTIAWSKEARLSQQLDHLRCLLYTVQIIANTIKTFFHKQYKRKCAAGPTSQPAGTASEPTQSRSEPLDANDQELQEILEEGKSEAEALACLLVDAGRTKHDEQVLGAIREQVIREMAAEGIAISASEAAAALRVLPKHTAFAKKTRDSGVVRDAFEKEVGCHPPQPLFGYYEHIAARNTTRWDLDYRLLMSSHALRDAIVSLLQIRDLKLNMTKLTAQEWKLSTDLRDMLLCIHELLQRFQQNTLPLV</sequence>
<accession>A0A4Y9YCR9</accession>
<evidence type="ECO:0000313" key="2">
    <source>
        <dbReference type="EMBL" id="TFY59367.1"/>
    </source>
</evidence>
<organism evidence="2 3">
    <name type="scientific">Rhodofomes roseus</name>
    <dbReference type="NCBI Taxonomy" id="34475"/>
    <lineage>
        <taxon>Eukaryota</taxon>
        <taxon>Fungi</taxon>
        <taxon>Dikarya</taxon>
        <taxon>Basidiomycota</taxon>
        <taxon>Agaricomycotina</taxon>
        <taxon>Agaricomycetes</taxon>
        <taxon>Polyporales</taxon>
        <taxon>Rhodofomes</taxon>
    </lineage>
</organism>
<gene>
    <name evidence="2" type="ORF">EVJ58_g5821</name>
</gene>
<reference evidence="2 3" key="1">
    <citation type="submission" date="2019-01" db="EMBL/GenBank/DDBJ databases">
        <title>Genome sequencing of the rare red list fungi Fomitopsis rosea.</title>
        <authorList>
            <person name="Buettner E."/>
            <person name="Kellner H."/>
        </authorList>
    </citation>
    <scope>NUCLEOTIDE SEQUENCE [LARGE SCALE GENOMIC DNA]</scope>
    <source>
        <strain evidence="2 3">DSM 105464</strain>
    </source>
</reference>
<dbReference type="AlphaFoldDB" id="A0A4Y9YCR9"/>
<feature type="compositionally biased region" description="Polar residues" evidence="1">
    <location>
        <begin position="153"/>
        <end position="169"/>
    </location>
</feature>
<feature type="region of interest" description="Disordered" evidence="1">
    <location>
        <begin position="152"/>
        <end position="173"/>
    </location>
</feature>
<comment type="caution">
    <text evidence="2">The sequence shown here is derived from an EMBL/GenBank/DDBJ whole genome shotgun (WGS) entry which is preliminary data.</text>
</comment>
<proteinExistence type="predicted"/>
<dbReference type="EMBL" id="SEKV01000307">
    <property type="protein sequence ID" value="TFY59367.1"/>
    <property type="molecule type" value="Genomic_DNA"/>
</dbReference>
<dbReference type="Proteomes" id="UP000298390">
    <property type="component" value="Unassembled WGS sequence"/>
</dbReference>
<evidence type="ECO:0000313" key="3">
    <source>
        <dbReference type="Proteomes" id="UP000298390"/>
    </source>
</evidence>
<evidence type="ECO:0000256" key="1">
    <source>
        <dbReference type="SAM" id="MobiDB-lite"/>
    </source>
</evidence>
<protein>
    <submittedName>
        <fullName evidence="2">Uncharacterized protein</fullName>
    </submittedName>
</protein>
<name>A0A4Y9YCR9_9APHY</name>